<dbReference type="Gene3D" id="3.40.50.2000">
    <property type="entry name" value="Glycogen Phosphorylase B"/>
    <property type="match status" value="2"/>
</dbReference>
<proteinExistence type="predicted"/>
<comment type="caution">
    <text evidence="3">The sequence shown here is derived from an EMBL/GenBank/DDBJ whole genome shotgun (WGS) entry which is preliminary data.</text>
</comment>
<gene>
    <name evidence="3" type="ORF">GCM10007890_31570</name>
</gene>
<dbReference type="InterPro" id="IPR028098">
    <property type="entry name" value="Glyco_trans_4-like_N"/>
</dbReference>
<keyword evidence="1" id="KW-0808">Transferase</keyword>
<dbReference type="Proteomes" id="UP001157440">
    <property type="component" value="Unassembled WGS sequence"/>
</dbReference>
<evidence type="ECO:0000256" key="1">
    <source>
        <dbReference type="ARBA" id="ARBA00022679"/>
    </source>
</evidence>
<dbReference type="GO" id="GO:0016757">
    <property type="term" value="F:glycosyltransferase activity"/>
    <property type="evidence" value="ECO:0007669"/>
    <property type="project" value="TreeGrafter"/>
</dbReference>
<reference evidence="4" key="1">
    <citation type="journal article" date="2019" name="Int. J. Syst. Evol. Microbiol.">
        <title>The Global Catalogue of Microorganisms (GCM) 10K type strain sequencing project: providing services to taxonomists for standard genome sequencing and annotation.</title>
        <authorList>
            <consortium name="The Broad Institute Genomics Platform"/>
            <consortium name="The Broad Institute Genome Sequencing Center for Infectious Disease"/>
            <person name="Wu L."/>
            <person name="Ma J."/>
        </authorList>
    </citation>
    <scope>NUCLEOTIDE SEQUENCE [LARGE SCALE GENOMIC DNA]</scope>
    <source>
        <strain evidence="4">NBRC 103632</strain>
    </source>
</reference>
<keyword evidence="4" id="KW-1185">Reference proteome</keyword>
<dbReference type="InterPro" id="IPR023986">
    <property type="entry name" value="GlycosylTfrase_MSMEG0565"/>
</dbReference>
<dbReference type="GO" id="GO:0009103">
    <property type="term" value="P:lipopolysaccharide biosynthetic process"/>
    <property type="evidence" value="ECO:0007669"/>
    <property type="project" value="TreeGrafter"/>
</dbReference>
<dbReference type="SUPFAM" id="SSF53756">
    <property type="entry name" value="UDP-Glycosyltransferase/glycogen phosphorylase"/>
    <property type="match status" value="1"/>
</dbReference>
<evidence type="ECO:0000259" key="2">
    <source>
        <dbReference type="Pfam" id="PF13579"/>
    </source>
</evidence>
<sequence length="455" mass="47382">MKAGAEIRARHEPCVEPAADLRQGGGERGSGIRARRPDRLRATTGRPRVDSLRIAILTRSTQPCSSTVHALALGEALCAQGHEAVVHAPDPSGRGFFRDAGCPVVSVSAKPVTGSAAVQVQTRIADYLAHFSTPAACDFDVFHAQCGISGNALATLTRRRLIAGFVRTVHRLNAVADPQMAQWQERAIVDAARLLCVSRTGAAALLAAYGARADMVGHGVDSTVYRPEPEPGDADLRRRLGLGAGPVFLSVGGFEPRKNTLTIIEAFATVRQLVPDAQLVVAGDAARPDHAGYEARCCASLERAGLAIGPGQPVIRTGPMAQADMPGLYRLADTLAAPSLTGGYGLCVLEAMACGTPAIISARAPGVVGTASVEALAADPDDAAGIAAAMRTSLVPARRAQLRNAGRAVARAQTWATCAARHLPTYESFAPGPAPLMPVATGSAAWNIQRFPRDA</sequence>
<evidence type="ECO:0000313" key="3">
    <source>
        <dbReference type="EMBL" id="GLS71144.1"/>
    </source>
</evidence>
<dbReference type="CDD" id="cd03801">
    <property type="entry name" value="GT4_PimA-like"/>
    <property type="match status" value="1"/>
</dbReference>
<dbReference type="PANTHER" id="PTHR46401">
    <property type="entry name" value="GLYCOSYLTRANSFERASE WBBK-RELATED"/>
    <property type="match status" value="1"/>
</dbReference>
<dbReference type="EMBL" id="BSPL01000017">
    <property type="protein sequence ID" value="GLS71144.1"/>
    <property type="molecule type" value="Genomic_DNA"/>
</dbReference>
<dbReference type="Pfam" id="PF13692">
    <property type="entry name" value="Glyco_trans_1_4"/>
    <property type="match status" value="1"/>
</dbReference>
<evidence type="ECO:0000313" key="4">
    <source>
        <dbReference type="Proteomes" id="UP001157440"/>
    </source>
</evidence>
<feature type="domain" description="Glycosyltransferase subfamily 4-like N-terminal" evidence="2">
    <location>
        <begin position="68"/>
        <end position="214"/>
    </location>
</feature>
<dbReference type="Pfam" id="PF13579">
    <property type="entry name" value="Glyco_trans_4_4"/>
    <property type="match status" value="1"/>
</dbReference>
<name>A0AA37TCW9_9HYPH</name>
<dbReference type="AlphaFoldDB" id="A0AA37TCW9"/>
<dbReference type="PANTHER" id="PTHR46401:SF2">
    <property type="entry name" value="GLYCOSYLTRANSFERASE WBBK-RELATED"/>
    <property type="match status" value="1"/>
</dbReference>
<dbReference type="NCBIfam" id="TIGR04047">
    <property type="entry name" value="MSMEG_0565_glyc"/>
    <property type="match status" value="1"/>
</dbReference>
<organism evidence="3 4">
    <name type="scientific">Methylobacterium tardum</name>
    <dbReference type="NCBI Taxonomy" id="374432"/>
    <lineage>
        <taxon>Bacteria</taxon>
        <taxon>Pseudomonadati</taxon>
        <taxon>Pseudomonadota</taxon>
        <taxon>Alphaproteobacteria</taxon>
        <taxon>Hyphomicrobiales</taxon>
        <taxon>Methylobacteriaceae</taxon>
        <taxon>Methylobacterium</taxon>
    </lineage>
</organism>
<protein>
    <recommendedName>
        <fullName evidence="2">Glycosyltransferase subfamily 4-like N-terminal domain-containing protein</fullName>
    </recommendedName>
</protein>
<accession>A0AA37TCW9</accession>